<dbReference type="AlphaFoldDB" id="A0A834X4K4"/>
<sequence length="31" mass="3792">MGKWHPARIRFSRGPPYSIYWPPRVMDSWCN</sequence>
<dbReference type="EMBL" id="JAAIUW010000003">
    <property type="protein sequence ID" value="KAF7837537.1"/>
    <property type="molecule type" value="Genomic_DNA"/>
</dbReference>
<name>A0A834X4K4_9FABA</name>
<accession>A0A834X4K4</accession>
<protein>
    <submittedName>
        <fullName evidence="1">Uncharacterized protein</fullName>
    </submittedName>
</protein>
<evidence type="ECO:0000313" key="1">
    <source>
        <dbReference type="EMBL" id="KAF7837537.1"/>
    </source>
</evidence>
<reference evidence="1" key="1">
    <citation type="submission" date="2020-09" db="EMBL/GenBank/DDBJ databases">
        <title>Genome-Enabled Discovery of Anthraquinone Biosynthesis in Senna tora.</title>
        <authorList>
            <person name="Kang S.-H."/>
            <person name="Pandey R.P."/>
            <person name="Lee C.-M."/>
            <person name="Sim J.-S."/>
            <person name="Jeong J.-T."/>
            <person name="Choi B.-S."/>
            <person name="Jung M."/>
            <person name="Ginzburg D."/>
            <person name="Zhao K."/>
            <person name="Won S.Y."/>
            <person name="Oh T.-J."/>
            <person name="Yu Y."/>
            <person name="Kim N.-H."/>
            <person name="Lee O.R."/>
            <person name="Lee T.-H."/>
            <person name="Bashyal P."/>
            <person name="Kim T.-S."/>
            <person name="Lee W.-H."/>
            <person name="Kawkins C."/>
            <person name="Kim C.-K."/>
            <person name="Kim J.S."/>
            <person name="Ahn B.O."/>
            <person name="Rhee S.Y."/>
            <person name="Sohng J.K."/>
        </authorList>
    </citation>
    <scope>NUCLEOTIDE SEQUENCE</scope>
    <source>
        <tissue evidence="1">Leaf</tissue>
    </source>
</reference>
<proteinExistence type="predicted"/>
<dbReference type="Proteomes" id="UP000634136">
    <property type="component" value="Unassembled WGS sequence"/>
</dbReference>
<keyword evidence="2" id="KW-1185">Reference proteome</keyword>
<comment type="caution">
    <text evidence="1">The sequence shown here is derived from an EMBL/GenBank/DDBJ whole genome shotgun (WGS) entry which is preliminary data.</text>
</comment>
<evidence type="ECO:0000313" key="2">
    <source>
        <dbReference type="Proteomes" id="UP000634136"/>
    </source>
</evidence>
<gene>
    <name evidence="1" type="ORF">G2W53_006019</name>
</gene>
<organism evidence="1 2">
    <name type="scientific">Senna tora</name>
    <dbReference type="NCBI Taxonomy" id="362788"/>
    <lineage>
        <taxon>Eukaryota</taxon>
        <taxon>Viridiplantae</taxon>
        <taxon>Streptophyta</taxon>
        <taxon>Embryophyta</taxon>
        <taxon>Tracheophyta</taxon>
        <taxon>Spermatophyta</taxon>
        <taxon>Magnoliopsida</taxon>
        <taxon>eudicotyledons</taxon>
        <taxon>Gunneridae</taxon>
        <taxon>Pentapetalae</taxon>
        <taxon>rosids</taxon>
        <taxon>fabids</taxon>
        <taxon>Fabales</taxon>
        <taxon>Fabaceae</taxon>
        <taxon>Caesalpinioideae</taxon>
        <taxon>Cassia clade</taxon>
        <taxon>Senna</taxon>
    </lineage>
</organism>